<keyword evidence="4" id="KW-0175">Coiled coil</keyword>
<keyword evidence="1" id="KW-0963">Cytoplasm</keyword>
<dbReference type="InterPro" id="IPR013906">
    <property type="entry name" value="eIF3j"/>
</dbReference>
<evidence type="ECO:0000256" key="2">
    <source>
        <dbReference type="ARBA" id="ARBA00022540"/>
    </source>
</evidence>
<dbReference type="Proteomes" id="UP000515125">
    <property type="component" value="Unplaced"/>
</dbReference>
<dbReference type="RefSeq" id="XP_026193376.1">
    <property type="nucleotide sequence ID" value="XM_026337591.1"/>
</dbReference>
<gene>
    <name evidence="6" type="primary">LOC34617946</name>
</gene>
<dbReference type="InterPro" id="IPR023194">
    <property type="entry name" value="eIF3-like_dom_sf"/>
</dbReference>
<accession>A0A6P6RZK9</accession>
<keyword evidence="5" id="KW-1185">Reference proteome</keyword>
<feature type="coiled-coil region" evidence="4">
    <location>
        <begin position="168"/>
        <end position="195"/>
    </location>
</feature>
<dbReference type="AlphaFoldDB" id="A0A6P6RZK9"/>
<organism evidence="5 6">
    <name type="scientific">Cyclospora cayetanensis</name>
    <dbReference type="NCBI Taxonomy" id="88456"/>
    <lineage>
        <taxon>Eukaryota</taxon>
        <taxon>Sar</taxon>
        <taxon>Alveolata</taxon>
        <taxon>Apicomplexa</taxon>
        <taxon>Conoidasida</taxon>
        <taxon>Coccidia</taxon>
        <taxon>Eucoccidiorida</taxon>
        <taxon>Eimeriorina</taxon>
        <taxon>Eimeriidae</taxon>
        <taxon>Cyclospora</taxon>
    </lineage>
</organism>
<evidence type="ECO:0000256" key="3">
    <source>
        <dbReference type="ARBA" id="ARBA00022917"/>
    </source>
</evidence>
<evidence type="ECO:0000313" key="5">
    <source>
        <dbReference type="Proteomes" id="UP000515125"/>
    </source>
</evidence>
<evidence type="ECO:0000256" key="4">
    <source>
        <dbReference type="SAM" id="Coils"/>
    </source>
</evidence>
<reference evidence="6" key="1">
    <citation type="submission" date="2025-08" db="UniProtKB">
        <authorList>
            <consortium name="RefSeq"/>
        </authorList>
    </citation>
    <scope>IDENTIFICATION</scope>
</reference>
<dbReference type="GO" id="GO:0003743">
    <property type="term" value="F:translation initiation factor activity"/>
    <property type="evidence" value="ECO:0007669"/>
    <property type="project" value="UniProtKB-KW"/>
</dbReference>
<sequence>MYGACSALAENWEDLLDELEEPAAPPPKAATSAATKKGMVSTHGFAAEDEILNDPMAERLRRQKLVEKDEKRLMDDLFAGCERPDVPPTAQADLEQRAALAAKAAKALSVTSSDPLDSIQLKTFRDCERLVESLSKKILDSPAKSPAWLRLLDLLLKECSPKMDLKDLRTLQAKLNATVTEKAKAERQLAEKKKKPNDIGSQCRNYKDELEVVYGGESEEEEEDDDEADFI</sequence>
<name>A0A6P6RZK9_9EIME</name>
<keyword evidence="2" id="KW-0396">Initiation factor</keyword>
<evidence type="ECO:0000256" key="1">
    <source>
        <dbReference type="ARBA" id="ARBA00022490"/>
    </source>
</evidence>
<protein>
    <submittedName>
        <fullName evidence="6">Uncharacterized protein LOC34617946</fullName>
    </submittedName>
</protein>
<proteinExistence type="predicted"/>
<evidence type="ECO:0000313" key="6">
    <source>
        <dbReference type="RefSeq" id="XP_026193376.1"/>
    </source>
</evidence>
<dbReference type="GeneID" id="34617946"/>
<keyword evidence="3" id="KW-0648">Protein biosynthesis</keyword>
<dbReference type="PANTHER" id="PTHR21681:SF0">
    <property type="entry name" value="EUKARYOTIC TRANSLATION INITIATION FACTOR 3 SUBUNIT J"/>
    <property type="match status" value="1"/>
</dbReference>
<dbReference type="Pfam" id="PF08597">
    <property type="entry name" value="eIF3_subunit"/>
    <property type="match status" value="1"/>
</dbReference>
<dbReference type="Gene3D" id="1.10.246.60">
    <property type="entry name" value="Eukaryotic translation initiation factor 3 like domains"/>
    <property type="match status" value="1"/>
</dbReference>
<dbReference type="PANTHER" id="PTHR21681">
    <property type="entry name" value="EUKARYOTIC TRANSLATION INITIATION FACTOR 3 SUBUNIT J"/>
    <property type="match status" value="1"/>
</dbReference>
<dbReference type="GO" id="GO:0005852">
    <property type="term" value="C:eukaryotic translation initiation factor 3 complex"/>
    <property type="evidence" value="ECO:0007669"/>
    <property type="project" value="InterPro"/>
</dbReference>
<dbReference type="OrthoDB" id="20381at2759"/>